<sequence length="271" mass="31485">MQTTLVSVLDYFNNEYFSAEKIAELQKSFQNAKPYKHLVMDNFLKEEFANILHDNFPLTEKLAKHYDGINENKSEGANFDDFHPAFNEIRKALMSQEVAEWVSKVTGIAEVFITNDHLGCGLHEGKNGSFLDIHIDFNIHPSKNVHRRLNMLIYMNKDWKPEYGGDLEMWNADMTACEKKVAPLFNRAVIFETNEISYHGYNKINVPNGMTRKSIYTYFYTKERADAVKYHDTVFKPRPDDALSKKIATNTKEKIKNFVKAQLRKVGIVWK</sequence>
<comment type="caution">
    <text evidence="5">The sequence shown here is derived from an EMBL/GenBank/DDBJ whole genome shotgun (WGS) entry which is preliminary data.</text>
</comment>
<accession>A0A2N3IEY7</accession>
<evidence type="ECO:0000256" key="2">
    <source>
        <dbReference type="ARBA" id="ARBA00022964"/>
    </source>
</evidence>
<protein>
    <submittedName>
        <fullName evidence="5">2OG-Fe(II) oxygenase superfamily</fullName>
    </submittedName>
</protein>
<reference evidence="5 6" key="1">
    <citation type="submission" date="2017-06" db="EMBL/GenBank/DDBJ databases">
        <title>Raineya orbicola gen. nov., sp. nov. a slightly thermophilic bacterium of the phylum Bacteroidetes and the description of Raineyaceae fam. nov.</title>
        <authorList>
            <person name="Albuquerque L."/>
            <person name="Polonia A.R.M."/>
            <person name="Barroso C."/>
            <person name="Froufe H.J.C."/>
            <person name="Lage O."/>
            <person name="Lobo-Da-Cunha A."/>
            <person name="Egas C."/>
            <person name="Da Costa M.S."/>
        </authorList>
    </citation>
    <scope>NUCLEOTIDE SEQUENCE [LARGE SCALE GENOMIC DNA]</scope>
    <source>
        <strain evidence="5 6">SPSPC-11</strain>
    </source>
</reference>
<keyword evidence="2" id="KW-0223">Dioxygenase</keyword>
<evidence type="ECO:0000256" key="1">
    <source>
        <dbReference type="ARBA" id="ARBA00001961"/>
    </source>
</evidence>
<proteinExistence type="predicted"/>
<dbReference type="Proteomes" id="UP000233387">
    <property type="component" value="Unassembled WGS sequence"/>
</dbReference>
<gene>
    <name evidence="5" type="ORF">Rain11_1525</name>
</gene>
<dbReference type="EMBL" id="NKXO01000022">
    <property type="protein sequence ID" value="PKQ68870.1"/>
    <property type="molecule type" value="Genomic_DNA"/>
</dbReference>
<dbReference type="InterPro" id="IPR051842">
    <property type="entry name" value="uS12_prolyl_hydroxylase"/>
</dbReference>
<evidence type="ECO:0000313" key="5">
    <source>
        <dbReference type="EMBL" id="PKQ68870.1"/>
    </source>
</evidence>
<dbReference type="GO" id="GO:0005506">
    <property type="term" value="F:iron ion binding"/>
    <property type="evidence" value="ECO:0007669"/>
    <property type="project" value="InterPro"/>
</dbReference>
<organism evidence="5 6">
    <name type="scientific">Raineya orbicola</name>
    <dbReference type="NCBI Taxonomy" id="2016530"/>
    <lineage>
        <taxon>Bacteria</taxon>
        <taxon>Pseudomonadati</taxon>
        <taxon>Bacteroidota</taxon>
        <taxon>Cytophagia</taxon>
        <taxon>Cytophagales</taxon>
        <taxon>Raineyaceae</taxon>
        <taxon>Raineya</taxon>
    </lineage>
</organism>
<evidence type="ECO:0000259" key="4">
    <source>
        <dbReference type="SMART" id="SM00702"/>
    </source>
</evidence>
<dbReference type="AlphaFoldDB" id="A0A2N3IEY7"/>
<dbReference type="GO" id="GO:0031418">
    <property type="term" value="F:L-ascorbic acid binding"/>
    <property type="evidence" value="ECO:0007669"/>
    <property type="project" value="InterPro"/>
</dbReference>
<dbReference type="InterPro" id="IPR006620">
    <property type="entry name" value="Pro_4_hyd_alph"/>
</dbReference>
<dbReference type="GO" id="GO:0016705">
    <property type="term" value="F:oxidoreductase activity, acting on paired donors, with incorporation or reduction of molecular oxygen"/>
    <property type="evidence" value="ECO:0007669"/>
    <property type="project" value="InterPro"/>
</dbReference>
<dbReference type="PANTHER" id="PTHR12117:SF0">
    <property type="entry name" value="PROLYL 3-HYDROXYLASE OGFOD1"/>
    <property type="match status" value="1"/>
</dbReference>
<dbReference type="Pfam" id="PF13640">
    <property type="entry name" value="2OG-FeII_Oxy_3"/>
    <property type="match status" value="1"/>
</dbReference>
<dbReference type="PANTHER" id="PTHR12117">
    <property type="entry name" value="HISTONE ACETYLTRANSFERASE COMPLEX"/>
    <property type="match status" value="1"/>
</dbReference>
<dbReference type="GO" id="GO:0051213">
    <property type="term" value="F:dioxygenase activity"/>
    <property type="evidence" value="ECO:0007669"/>
    <property type="project" value="UniProtKB-KW"/>
</dbReference>
<evidence type="ECO:0000256" key="3">
    <source>
        <dbReference type="ARBA" id="ARBA00023002"/>
    </source>
</evidence>
<dbReference type="SMART" id="SM00702">
    <property type="entry name" value="P4Hc"/>
    <property type="match status" value="1"/>
</dbReference>
<evidence type="ECO:0000313" key="6">
    <source>
        <dbReference type="Proteomes" id="UP000233387"/>
    </source>
</evidence>
<comment type="cofactor">
    <cofactor evidence="1">
        <name>L-ascorbate</name>
        <dbReference type="ChEBI" id="CHEBI:38290"/>
    </cofactor>
</comment>
<dbReference type="Gene3D" id="2.60.120.620">
    <property type="entry name" value="q2cbj1_9rhob like domain"/>
    <property type="match status" value="1"/>
</dbReference>
<dbReference type="RefSeq" id="WP_165778099.1">
    <property type="nucleotide sequence ID" value="NZ_NKXO01000022.1"/>
</dbReference>
<dbReference type="InterPro" id="IPR044862">
    <property type="entry name" value="Pro_4_hyd_alph_FE2OG_OXY"/>
</dbReference>
<keyword evidence="3" id="KW-0560">Oxidoreductase</keyword>
<name>A0A2N3IEY7_9BACT</name>
<keyword evidence="6" id="KW-1185">Reference proteome</keyword>
<feature type="domain" description="Prolyl 4-hydroxylase alpha subunit" evidence="4">
    <location>
        <begin position="4"/>
        <end position="220"/>
    </location>
</feature>